<evidence type="ECO:0000313" key="2">
    <source>
        <dbReference type="Proteomes" id="UP000504607"/>
    </source>
</evidence>
<dbReference type="OrthoDB" id="1026046at2759"/>
<dbReference type="KEGG" id="egu:105043524"/>
<dbReference type="GO" id="GO:0009733">
    <property type="term" value="P:response to auxin"/>
    <property type="evidence" value="ECO:0007669"/>
    <property type="project" value="InterPro"/>
</dbReference>
<dbReference type="Proteomes" id="UP000504607">
    <property type="component" value="Chromosome 4"/>
</dbReference>
<dbReference type="AlphaFoldDB" id="A0A6I9R2L3"/>
<dbReference type="RefSeq" id="XP_010919405.1">
    <property type="nucleotide sequence ID" value="XM_010921103.3"/>
</dbReference>
<dbReference type="FunCoup" id="A0A6I9R2L3">
    <property type="interactions" value="42"/>
</dbReference>
<dbReference type="InParanoid" id="A0A6I9R2L3"/>
<keyword evidence="2" id="KW-1185">Reference proteome</keyword>
<evidence type="ECO:0000313" key="3">
    <source>
        <dbReference type="RefSeq" id="XP_010919405.1"/>
    </source>
</evidence>
<proteinExistence type="inferred from homology"/>
<dbReference type="Pfam" id="PF02519">
    <property type="entry name" value="Auxin_inducible"/>
    <property type="match status" value="1"/>
</dbReference>
<dbReference type="GeneID" id="105043524"/>
<accession>A0A6I9R2L3</accession>
<comment type="similarity">
    <text evidence="1">Belongs to the ARG7 family.</text>
</comment>
<organism evidence="2 3">
    <name type="scientific">Elaeis guineensis var. tenera</name>
    <name type="common">Oil palm</name>
    <dbReference type="NCBI Taxonomy" id="51953"/>
    <lineage>
        <taxon>Eukaryota</taxon>
        <taxon>Viridiplantae</taxon>
        <taxon>Streptophyta</taxon>
        <taxon>Embryophyta</taxon>
        <taxon>Tracheophyta</taxon>
        <taxon>Spermatophyta</taxon>
        <taxon>Magnoliopsida</taxon>
        <taxon>Liliopsida</taxon>
        <taxon>Arecaceae</taxon>
        <taxon>Arecoideae</taxon>
        <taxon>Cocoseae</taxon>
        <taxon>Elaeidinae</taxon>
        <taxon>Elaeis</taxon>
    </lineage>
</organism>
<dbReference type="PANTHER" id="PTHR31374">
    <property type="entry name" value="AUXIN-INDUCED PROTEIN-LIKE-RELATED"/>
    <property type="match status" value="1"/>
</dbReference>
<dbReference type="InterPro" id="IPR003676">
    <property type="entry name" value="SAUR_fam"/>
</dbReference>
<evidence type="ECO:0000256" key="1">
    <source>
        <dbReference type="ARBA" id="ARBA00006974"/>
    </source>
</evidence>
<dbReference type="PANTHER" id="PTHR31374:SF29">
    <property type="entry name" value="SAUR-LIKE AUXIN-RESPONSIVE PROTEIN FAMILY"/>
    <property type="match status" value="1"/>
</dbReference>
<gene>
    <name evidence="3" type="primary">LOC105043524</name>
</gene>
<protein>
    <submittedName>
        <fullName evidence="3">Auxin-responsive protein SAUR32-like</fullName>
    </submittedName>
</protein>
<sequence>MRGEDKQRHHHHHHRLLNFHLHMPHLGHGGEKGMMMRKGWMGIRVGQEGEEQQRFVVPVGYLKHPLFVSLLEQAEKEYGFQQQGAITIPCGVDHFRHVQGIIDRDTATAAHHHHHHHHHLPHFAGCFRA</sequence>
<reference evidence="3" key="1">
    <citation type="submission" date="2025-08" db="UniProtKB">
        <authorList>
            <consortium name="RefSeq"/>
        </authorList>
    </citation>
    <scope>IDENTIFICATION</scope>
</reference>
<name>A0A6I9R2L3_ELAGV</name>